<feature type="transmembrane region" description="Helical" evidence="8">
    <location>
        <begin position="30"/>
        <end position="50"/>
    </location>
</feature>
<dbReference type="PANTHER" id="PTHR24296">
    <property type="entry name" value="CYTOCHROME P450"/>
    <property type="match status" value="1"/>
</dbReference>
<organism evidence="9 10">
    <name type="scientific">Lupinus albus</name>
    <name type="common">White lupine</name>
    <name type="synonym">Lupinus termis</name>
    <dbReference type="NCBI Taxonomy" id="3870"/>
    <lineage>
        <taxon>Eukaryota</taxon>
        <taxon>Viridiplantae</taxon>
        <taxon>Streptophyta</taxon>
        <taxon>Embryophyta</taxon>
        <taxon>Tracheophyta</taxon>
        <taxon>Spermatophyta</taxon>
        <taxon>Magnoliopsida</taxon>
        <taxon>eudicotyledons</taxon>
        <taxon>Gunneridae</taxon>
        <taxon>Pentapetalae</taxon>
        <taxon>rosids</taxon>
        <taxon>fabids</taxon>
        <taxon>Fabales</taxon>
        <taxon>Fabaceae</taxon>
        <taxon>Papilionoideae</taxon>
        <taxon>50 kb inversion clade</taxon>
        <taxon>genistoids sensu lato</taxon>
        <taxon>core genistoids</taxon>
        <taxon>Genisteae</taxon>
        <taxon>Lupinus</taxon>
    </lineage>
</organism>
<dbReference type="OrthoDB" id="1359353at2759"/>
<dbReference type="GO" id="GO:0004497">
    <property type="term" value="F:monooxygenase activity"/>
    <property type="evidence" value="ECO:0007669"/>
    <property type="project" value="UniProtKB-KW"/>
</dbReference>
<dbReference type="GO" id="GO:0020037">
    <property type="term" value="F:heme binding"/>
    <property type="evidence" value="ECO:0007669"/>
    <property type="project" value="InterPro"/>
</dbReference>
<dbReference type="InterPro" id="IPR036396">
    <property type="entry name" value="Cyt_P450_sf"/>
</dbReference>
<evidence type="ECO:0000313" key="9">
    <source>
        <dbReference type="EMBL" id="KAE9616445.1"/>
    </source>
</evidence>
<evidence type="ECO:0000256" key="6">
    <source>
        <dbReference type="ARBA" id="ARBA00023004"/>
    </source>
</evidence>
<dbReference type="Proteomes" id="UP000447434">
    <property type="component" value="Chromosome 3"/>
</dbReference>
<keyword evidence="8" id="KW-0812">Transmembrane</keyword>
<keyword evidence="7 9" id="KW-0503">Monooxygenase</keyword>
<sequence length="395" mass="45682">MDGYVVAVAILLFFFIHLWRQNRNNPLPNWPIIGMSVGFFCNLSNIYDFLTKVLKYHGGTFMIQGPWFTNIKFVITSDPTNVQHITGKNFSNYGKEDILHSLFKNNTFESFHHQIIQKKLETSLIPFLSHASKEGTQVELQDIFQRFTFDNICSMVLGFDPNCLPNNFNELSETHYSKILCKLQKWFRIGHEKDLSESQVIVDQLLHECIASRCENQSKYNSNQADESNFDVLKALMGETGNEQIDHKFLRDTALNLLFAGRDTISASLSWFFWLVSTHPLVEAKILEQIRDTFVTKQESWVNIGVDELKKLVYLHGAICETLRLFPPVPMEHKCAIKSDILPSGYIIYPNTMVLYSLYAMGRNEETWGKDCLEFKPERWISEKGAIYTYHLTSS</sequence>
<comment type="caution">
    <text evidence="9">The sequence shown here is derived from an EMBL/GenBank/DDBJ whole genome shotgun (WGS) entry which is preliminary data.</text>
</comment>
<evidence type="ECO:0000256" key="3">
    <source>
        <dbReference type="ARBA" id="ARBA00022617"/>
    </source>
</evidence>
<dbReference type="EMBL" id="WOCE01000003">
    <property type="protein sequence ID" value="KAE9616445.1"/>
    <property type="molecule type" value="Genomic_DNA"/>
</dbReference>
<evidence type="ECO:0000313" key="10">
    <source>
        <dbReference type="Proteomes" id="UP000447434"/>
    </source>
</evidence>
<evidence type="ECO:0000256" key="8">
    <source>
        <dbReference type="SAM" id="Phobius"/>
    </source>
</evidence>
<comment type="cofactor">
    <cofactor evidence="1">
        <name>heme</name>
        <dbReference type="ChEBI" id="CHEBI:30413"/>
    </cofactor>
</comment>
<evidence type="ECO:0000256" key="1">
    <source>
        <dbReference type="ARBA" id="ARBA00001971"/>
    </source>
</evidence>
<dbReference type="GO" id="GO:0016705">
    <property type="term" value="F:oxidoreductase activity, acting on paired donors, with incorporation or reduction of molecular oxygen"/>
    <property type="evidence" value="ECO:0007669"/>
    <property type="project" value="InterPro"/>
</dbReference>
<dbReference type="Gene3D" id="1.10.630.10">
    <property type="entry name" value="Cytochrome P450"/>
    <property type="match status" value="1"/>
</dbReference>
<keyword evidence="10" id="KW-1185">Reference proteome</keyword>
<evidence type="ECO:0000256" key="7">
    <source>
        <dbReference type="ARBA" id="ARBA00023033"/>
    </source>
</evidence>
<keyword evidence="8" id="KW-1133">Transmembrane helix</keyword>
<comment type="similarity">
    <text evidence="2">Belongs to the cytochrome P450 family.</text>
</comment>
<dbReference type="InterPro" id="IPR001128">
    <property type="entry name" value="Cyt_P450"/>
</dbReference>
<proteinExistence type="inferred from homology"/>
<dbReference type="AlphaFoldDB" id="A0A6A4QNZ6"/>
<evidence type="ECO:0000256" key="5">
    <source>
        <dbReference type="ARBA" id="ARBA00023002"/>
    </source>
</evidence>
<keyword evidence="6" id="KW-0408">Iron</keyword>
<keyword evidence="3" id="KW-0349">Heme</keyword>
<gene>
    <name evidence="9" type="ORF">Lalb_Chr03g0024951</name>
</gene>
<dbReference type="SUPFAM" id="SSF48264">
    <property type="entry name" value="Cytochrome P450"/>
    <property type="match status" value="1"/>
</dbReference>
<evidence type="ECO:0000256" key="4">
    <source>
        <dbReference type="ARBA" id="ARBA00022723"/>
    </source>
</evidence>
<evidence type="ECO:0000256" key="2">
    <source>
        <dbReference type="ARBA" id="ARBA00010617"/>
    </source>
</evidence>
<protein>
    <submittedName>
        <fullName evidence="9">Putative alkane 1-monooxygenase</fullName>
    </submittedName>
</protein>
<keyword evidence="5" id="KW-0560">Oxidoreductase</keyword>
<reference evidence="10" key="1">
    <citation type="journal article" date="2020" name="Nat. Commun.">
        <title>Genome sequence of the cluster root forming white lupin.</title>
        <authorList>
            <person name="Hufnagel B."/>
            <person name="Marques A."/>
            <person name="Soriano A."/>
            <person name="Marques L."/>
            <person name="Divol F."/>
            <person name="Doumas P."/>
            <person name="Sallet E."/>
            <person name="Mancinotti D."/>
            <person name="Carrere S."/>
            <person name="Marande W."/>
            <person name="Arribat S."/>
            <person name="Keller J."/>
            <person name="Huneau C."/>
            <person name="Blein T."/>
            <person name="Aime D."/>
            <person name="Laguerre M."/>
            <person name="Taylor J."/>
            <person name="Schubert V."/>
            <person name="Nelson M."/>
            <person name="Geu-Flores F."/>
            <person name="Crespi M."/>
            <person name="Gallardo-Guerrero K."/>
            <person name="Delaux P.-M."/>
            <person name="Salse J."/>
            <person name="Berges H."/>
            <person name="Guyot R."/>
            <person name="Gouzy J."/>
            <person name="Peret B."/>
        </authorList>
    </citation>
    <scope>NUCLEOTIDE SEQUENCE [LARGE SCALE GENOMIC DNA]</scope>
    <source>
        <strain evidence="10">cv. Amiga</strain>
    </source>
</reference>
<keyword evidence="8" id="KW-0472">Membrane</keyword>
<name>A0A6A4QNZ6_LUPAL</name>
<dbReference type="Pfam" id="PF00067">
    <property type="entry name" value="p450"/>
    <property type="match status" value="1"/>
</dbReference>
<accession>A0A6A4QNZ6</accession>
<keyword evidence="4" id="KW-0479">Metal-binding</keyword>
<dbReference type="GO" id="GO:0005506">
    <property type="term" value="F:iron ion binding"/>
    <property type="evidence" value="ECO:0007669"/>
    <property type="project" value="InterPro"/>
</dbReference>